<keyword evidence="2" id="KW-1185">Reference proteome</keyword>
<evidence type="ECO:0000313" key="1">
    <source>
        <dbReference type="EMBL" id="TGK05042.1"/>
    </source>
</evidence>
<dbReference type="AlphaFoldDB" id="A0A4R9G0Y2"/>
<gene>
    <name evidence="1" type="ORF">EHO59_09380</name>
</gene>
<dbReference type="GO" id="GO:0016787">
    <property type="term" value="F:hydrolase activity"/>
    <property type="evidence" value="ECO:0007669"/>
    <property type="project" value="InterPro"/>
</dbReference>
<dbReference type="RefSeq" id="WP_135587219.1">
    <property type="nucleotide sequence ID" value="NZ_RQEP01000010.1"/>
</dbReference>
<sequence>MRIFAKSPFLIFALTCALGILHCKTESQDNTSQTVGLGLAVALQNPYQRINANPDTIIIPNSNATYQSPGRSYTPSCFGNAGNTSFHFYRKTVASNNKKLLINFMGGGACWNNDNCFGNNTTTFFNFLDTVPDLFVKVAFQGILDADVSTNPLKNYDVLFIPYCTGDLHFGSKDVSGFYNDPNVADASEPSFYSHRGHDNTLAVLKYIQTNYTQVTDIVVAGQSAGGYGAILNYPHIRQMFKDTATFPSVATVSLLADASNGAVVDNFYPDIVKTIWGGDANLPTWTGTISSTYLDSGGPASIQNFLSQVTSKYSTDKVGQYAAQFDSTQRWFFHVMGVIKSGAAYSDSSNFFGPGDSSEVSDSPNDSTNTPSNCNWAVNSKNAMQNTTGANYYYYIAPGDVHTITTSNDMFTLTSQGKSFNTWLANVVTNTGTAPEKVDCSLGSGSHPCTDTNYISNQYNNSLKRATSHQSFDLGQDLAQTCFP</sequence>
<name>A0A4R9G0Y2_9LEPT</name>
<proteinExistence type="predicted"/>
<dbReference type="OrthoDB" id="9802991at2"/>
<reference evidence="1" key="1">
    <citation type="journal article" date="2019" name="PLoS Negl. Trop. Dis.">
        <title>Revisiting the worldwide diversity of Leptospira species in the environment.</title>
        <authorList>
            <person name="Vincent A.T."/>
            <person name="Schiettekatte O."/>
            <person name="Bourhy P."/>
            <person name="Veyrier F.J."/>
            <person name="Picardeau M."/>
        </authorList>
    </citation>
    <scope>NUCLEOTIDE SEQUENCE [LARGE SCALE GENOMIC DNA]</scope>
    <source>
        <strain evidence="1">SSS9</strain>
    </source>
</reference>
<dbReference type="InterPro" id="IPR004963">
    <property type="entry name" value="PAE/NOTUM"/>
</dbReference>
<protein>
    <submittedName>
        <fullName evidence="1">Pectin acetylesterase</fullName>
    </submittedName>
</protein>
<comment type="caution">
    <text evidence="1">The sequence shown here is derived from an EMBL/GenBank/DDBJ whole genome shotgun (WGS) entry which is preliminary data.</text>
</comment>
<dbReference type="PANTHER" id="PTHR21562">
    <property type="entry name" value="NOTUM-RELATED"/>
    <property type="match status" value="1"/>
</dbReference>
<dbReference type="PANTHER" id="PTHR21562:SF83">
    <property type="entry name" value="PECTIN ACETYLESTERASE 4"/>
    <property type="match status" value="1"/>
</dbReference>
<evidence type="ECO:0000313" key="2">
    <source>
        <dbReference type="Proteomes" id="UP000297453"/>
    </source>
</evidence>
<dbReference type="EMBL" id="RQEP01000010">
    <property type="protein sequence ID" value="TGK05042.1"/>
    <property type="molecule type" value="Genomic_DNA"/>
</dbReference>
<accession>A0A4R9G0Y2</accession>
<dbReference type="Pfam" id="PF03283">
    <property type="entry name" value="PAE"/>
    <property type="match status" value="1"/>
</dbReference>
<dbReference type="Proteomes" id="UP000297453">
    <property type="component" value="Unassembled WGS sequence"/>
</dbReference>
<organism evidence="1 2">
    <name type="scientific">Leptospira semungkisensis</name>
    <dbReference type="NCBI Taxonomy" id="2484985"/>
    <lineage>
        <taxon>Bacteria</taxon>
        <taxon>Pseudomonadati</taxon>
        <taxon>Spirochaetota</taxon>
        <taxon>Spirochaetia</taxon>
        <taxon>Leptospirales</taxon>
        <taxon>Leptospiraceae</taxon>
        <taxon>Leptospira</taxon>
    </lineage>
</organism>